<evidence type="ECO:0000256" key="1">
    <source>
        <dbReference type="ARBA" id="ARBA00007613"/>
    </source>
</evidence>
<comment type="similarity">
    <text evidence="1">Belongs to the outer membrane factor (OMF) (TC 1.B.17) family.</text>
</comment>
<gene>
    <name evidence="3" type="ORF">V474_13740</name>
</gene>
<dbReference type="PATRIC" id="fig|1114963.3.peg.1557"/>
<dbReference type="InterPro" id="IPR010131">
    <property type="entry name" value="MdtP/NodT-like"/>
</dbReference>
<dbReference type="GO" id="GO:0015562">
    <property type="term" value="F:efflux transmembrane transporter activity"/>
    <property type="evidence" value="ECO:0007669"/>
    <property type="project" value="InterPro"/>
</dbReference>
<dbReference type="PANTHER" id="PTHR30203:SF24">
    <property type="entry name" value="BLR4935 PROTEIN"/>
    <property type="match status" value="1"/>
</dbReference>
<reference evidence="3 4" key="1">
    <citation type="journal article" date="2015" name="G3 (Bethesda)">
        <title>Insights into Ongoing Evolution of the Hexachlorocyclohexane Catabolic Pathway from Comparative Genomics of Ten Sphingomonadaceae Strains.</title>
        <authorList>
            <person name="Pearce S.L."/>
            <person name="Oakeshott J.G."/>
            <person name="Pandey G."/>
        </authorList>
    </citation>
    <scope>NUCLEOTIDE SEQUENCE [LARGE SCALE GENOMIC DNA]</scope>
    <source>
        <strain evidence="3 4">LL02</strain>
    </source>
</reference>
<evidence type="ECO:0000313" key="3">
    <source>
        <dbReference type="EMBL" id="KMS56056.1"/>
    </source>
</evidence>
<organism evidence="3 4">
    <name type="scientific">Novosphingobium barchaimii LL02</name>
    <dbReference type="NCBI Taxonomy" id="1114963"/>
    <lineage>
        <taxon>Bacteria</taxon>
        <taxon>Pseudomonadati</taxon>
        <taxon>Pseudomonadota</taxon>
        <taxon>Alphaproteobacteria</taxon>
        <taxon>Sphingomonadales</taxon>
        <taxon>Sphingomonadaceae</taxon>
        <taxon>Novosphingobium</taxon>
    </lineage>
</organism>
<dbReference type="EMBL" id="JACU01000004">
    <property type="protein sequence ID" value="KMS56056.1"/>
    <property type="molecule type" value="Genomic_DNA"/>
</dbReference>
<dbReference type="OrthoDB" id="9791261at2"/>
<accession>A0A0J7XWH2</accession>
<dbReference type="AlphaFoldDB" id="A0A0J7XWH2"/>
<dbReference type="RefSeq" id="WP_059150914.1">
    <property type="nucleotide sequence ID" value="NZ_KQ130453.1"/>
</dbReference>
<feature type="coiled-coil region" evidence="2">
    <location>
        <begin position="304"/>
        <end position="331"/>
    </location>
</feature>
<dbReference type="InterPro" id="IPR003423">
    <property type="entry name" value="OMP_efflux"/>
</dbReference>
<dbReference type="Gene3D" id="1.20.1600.10">
    <property type="entry name" value="Outer membrane efflux proteins (OEP)"/>
    <property type="match status" value="1"/>
</dbReference>
<sequence>MSTCLSSRAAVRALCQLSIGGAFLLLTTSPNVLAQTLNLADVLNRAAQSDPSVSATAARMKAAEAGVRQAGVRPLDALAFDAENFAGTGTYRPANMVETTLWYERTLERSSKRDTRIDAARSELGVIHQRGRLRTLDLLERVEVAWVDALAAEAAIGVAEEHLRSTQAVEGEVKRRVSAALDPLFAAQRARTDLAQARIARDQAVQAARIARDRLALYWGGAGDFTLDKAEFETAVNLVGPPAHEAPDLDLLNAERDAASARVRMEDGKGTPDLTLKGAVRHLAQYGDVALVVGASIPIGTRRANRANVERAMAEQTAAEAELAVSRIERDREIAGLVANREATASDIGRIDREVLPGARRSVSLIQDGLRRGGLAFTYLEAANAREVVTQAHQRRIELLRRYHLAGARLDRLTGRHASLLSSAENR</sequence>
<proteinExistence type="inferred from homology"/>
<keyword evidence="2" id="KW-0175">Coiled coil</keyword>
<dbReference type="PANTHER" id="PTHR30203">
    <property type="entry name" value="OUTER MEMBRANE CATION EFFLUX PROTEIN"/>
    <property type="match status" value="1"/>
</dbReference>
<dbReference type="Pfam" id="PF02321">
    <property type="entry name" value="OEP"/>
    <property type="match status" value="1"/>
</dbReference>
<evidence type="ECO:0000256" key="2">
    <source>
        <dbReference type="SAM" id="Coils"/>
    </source>
</evidence>
<dbReference type="SUPFAM" id="SSF56954">
    <property type="entry name" value="Outer membrane efflux proteins (OEP)"/>
    <property type="match status" value="1"/>
</dbReference>
<protein>
    <submittedName>
        <fullName evidence="3">Metal transporter</fullName>
    </submittedName>
</protein>
<keyword evidence="4" id="KW-1185">Reference proteome</keyword>
<comment type="caution">
    <text evidence="3">The sequence shown here is derived from an EMBL/GenBank/DDBJ whole genome shotgun (WGS) entry which is preliminary data.</text>
</comment>
<dbReference type="Proteomes" id="UP000052268">
    <property type="component" value="Unassembled WGS sequence"/>
</dbReference>
<name>A0A0J7XWH2_9SPHN</name>
<evidence type="ECO:0000313" key="4">
    <source>
        <dbReference type="Proteomes" id="UP000052268"/>
    </source>
</evidence>